<sequence>MGARTGPVLALAFRNGVLRGEDVRMQPRNMSMSGVVDLAAVKAAGEAKAKAEQARAEAARSGGTGAVAPAALVIDVDEAGFERDVLQRSAEVPVVIDFWAEWCEPCKQLGPLLERLAVEYNGRFLLAKVDVDANQMLMQQFGIQGIPAVFAVVAGQALPLFQGAAPEAQIRETLDQLIQVGEERFGLTGIVVDPDAGAPGAAPAEVPAGPYDAVLEAAASALDANDFGGAVQAYKNVLADDPGNPEAKLGLAQAELLGRVQSMDPQAVRKEAADHPDDVNAQIAAADLDLVGGHVEDAFGRLVEAVRRTVGDDRNTARLRLLELFEVIGPEDPRVTAARTALARVLF</sequence>
<name>A0AB33KJX5_9ACTN</name>
<proteinExistence type="predicted"/>
<dbReference type="Pfam" id="PF14559">
    <property type="entry name" value="TPR_19"/>
    <property type="match status" value="1"/>
</dbReference>
<evidence type="ECO:0000313" key="2">
    <source>
        <dbReference type="EMBL" id="BFP52113.1"/>
    </source>
</evidence>
<dbReference type="CDD" id="cd02956">
    <property type="entry name" value="ybbN"/>
    <property type="match status" value="1"/>
</dbReference>
<dbReference type="PANTHER" id="PTHR43601:SF3">
    <property type="entry name" value="THIOREDOXIN, MITOCHONDRIAL"/>
    <property type="match status" value="1"/>
</dbReference>
<feature type="domain" description="Thioredoxin" evidence="1">
    <location>
        <begin position="62"/>
        <end position="179"/>
    </location>
</feature>
<gene>
    <name evidence="2" type="ORF">SCMC78_19200</name>
</gene>
<dbReference type="KEGG" id="stcm:SCMC78_19200"/>
<dbReference type="PANTHER" id="PTHR43601">
    <property type="entry name" value="THIOREDOXIN, MITOCHONDRIAL"/>
    <property type="match status" value="1"/>
</dbReference>
<dbReference type="Pfam" id="PF00085">
    <property type="entry name" value="Thioredoxin"/>
    <property type="match status" value="1"/>
</dbReference>
<dbReference type="GO" id="GO:0006950">
    <property type="term" value="P:response to stress"/>
    <property type="evidence" value="ECO:0007669"/>
    <property type="project" value="UniProtKB-ARBA"/>
</dbReference>
<dbReference type="InterPro" id="IPR011990">
    <property type="entry name" value="TPR-like_helical_dom_sf"/>
</dbReference>
<dbReference type="InterPro" id="IPR013766">
    <property type="entry name" value="Thioredoxin_domain"/>
</dbReference>
<dbReference type="Pfam" id="PF14561">
    <property type="entry name" value="TPR_20"/>
    <property type="match status" value="1"/>
</dbReference>
<protein>
    <submittedName>
        <fullName evidence="2">Tetratricopeptide repeat protein</fullName>
    </submittedName>
</protein>
<dbReference type="PROSITE" id="PS51352">
    <property type="entry name" value="THIOREDOXIN_2"/>
    <property type="match status" value="1"/>
</dbReference>
<dbReference type="GO" id="GO:0045454">
    <property type="term" value="P:cell redox homeostasis"/>
    <property type="evidence" value="ECO:0007669"/>
    <property type="project" value="TreeGrafter"/>
</dbReference>
<dbReference type="SUPFAM" id="SSF52833">
    <property type="entry name" value="Thioredoxin-like"/>
    <property type="match status" value="1"/>
</dbReference>
<dbReference type="AlphaFoldDB" id="A0AB33KJX5"/>
<evidence type="ECO:0000259" key="1">
    <source>
        <dbReference type="PROSITE" id="PS51352"/>
    </source>
</evidence>
<dbReference type="SUPFAM" id="SSF48452">
    <property type="entry name" value="TPR-like"/>
    <property type="match status" value="1"/>
</dbReference>
<dbReference type="EMBL" id="AP035884">
    <property type="protein sequence ID" value="BFP52113.1"/>
    <property type="molecule type" value="Genomic_DNA"/>
</dbReference>
<reference evidence="2" key="1">
    <citation type="submission" date="2024-07" db="EMBL/GenBank/DDBJ databases">
        <title>Complete genome sequences of cellulolytic bacteria, Kitasatospora sp. CMC57 and Streptomyces sp. CMC78, isolated from Japanese agricultural soil.</title>
        <authorList>
            <person name="Hashimoto T."/>
            <person name="Ito M."/>
            <person name="Iwamoto M."/>
            <person name="Fukahori D."/>
            <person name="Shoda T."/>
            <person name="Sakoda M."/>
            <person name="Morohoshi T."/>
            <person name="Mitsuboshi M."/>
            <person name="Nishizawa T."/>
        </authorList>
    </citation>
    <scope>NUCLEOTIDE SEQUENCE</scope>
    <source>
        <strain evidence="2">CMC78</strain>
    </source>
</reference>
<organism evidence="2">
    <name type="scientific">Streptomyces sp. CMC78</name>
    <dbReference type="NCBI Taxonomy" id="3231512"/>
    <lineage>
        <taxon>Bacteria</taxon>
        <taxon>Bacillati</taxon>
        <taxon>Actinomycetota</taxon>
        <taxon>Actinomycetes</taxon>
        <taxon>Kitasatosporales</taxon>
        <taxon>Streptomycetaceae</taxon>
        <taxon>Streptomyces</taxon>
    </lineage>
</organism>
<dbReference type="Gene3D" id="3.40.30.10">
    <property type="entry name" value="Glutaredoxin"/>
    <property type="match status" value="1"/>
</dbReference>
<dbReference type="InterPro" id="IPR036249">
    <property type="entry name" value="Thioredoxin-like_sf"/>
</dbReference>
<dbReference type="PROSITE" id="PS00194">
    <property type="entry name" value="THIOREDOXIN_1"/>
    <property type="match status" value="1"/>
</dbReference>
<dbReference type="Gene3D" id="1.25.40.10">
    <property type="entry name" value="Tetratricopeptide repeat domain"/>
    <property type="match status" value="1"/>
</dbReference>
<accession>A0AB33KJX5</accession>
<dbReference type="InterPro" id="IPR017937">
    <property type="entry name" value="Thioredoxin_CS"/>
</dbReference>